<gene>
    <name evidence="3" type="ORF">C5689_04615</name>
</gene>
<protein>
    <recommendedName>
        <fullName evidence="2">Acyltransferase 3 domain-containing protein</fullName>
    </recommendedName>
</protein>
<feature type="transmembrane region" description="Helical" evidence="1">
    <location>
        <begin position="188"/>
        <end position="210"/>
    </location>
</feature>
<dbReference type="RefSeq" id="WP_108916100.1">
    <property type="nucleotide sequence ID" value="NZ_BGJY01000002.1"/>
</dbReference>
<name>A0A2U1STZ3_METSR</name>
<dbReference type="InterPro" id="IPR050879">
    <property type="entry name" value="Acyltransferase_3"/>
</dbReference>
<evidence type="ECO:0000313" key="4">
    <source>
        <dbReference type="Proteomes" id="UP000245137"/>
    </source>
</evidence>
<keyword evidence="1" id="KW-0472">Membrane</keyword>
<feature type="transmembrane region" description="Helical" evidence="1">
    <location>
        <begin position="280"/>
        <end position="300"/>
    </location>
</feature>
<dbReference type="PANTHER" id="PTHR23028">
    <property type="entry name" value="ACETYLTRANSFERASE"/>
    <property type="match status" value="1"/>
</dbReference>
<organism evidence="3 4">
    <name type="scientific">Methylosinus sporium</name>
    <dbReference type="NCBI Taxonomy" id="428"/>
    <lineage>
        <taxon>Bacteria</taxon>
        <taxon>Pseudomonadati</taxon>
        <taxon>Pseudomonadota</taxon>
        <taxon>Alphaproteobacteria</taxon>
        <taxon>Hyphomicrobiales</taxon>
        <taxon>Methylocystaceae</taxon>
        <taxon>Methylosinus</taxon>
    </lineage>
</organism>
<feature type="transmembrane region" description="Helical" evidence="1">
    <location>
        <begin position="165"/>
        <end position="181"/>
    </location>
</feature>
<feature type="transmembrane region" description="Helical" evidence="1">
    <location>
        <begin position="255"/>
        <end position="274"/>
    </location>
</feature>
<dbReference type="AlphaFoldDB" id="A0A2U1STZ3"/>
<dbReference type="GO" id="GO:0016020">
    <property type="term" value="C:membrane"/>
    <property type="evidence" value="ECO:0007669"/>
    <property type="project" value="TreeGrafter"/>
</dbReference>
<reference evidence="3 4" key="1">
    <citation type="journal article" date="2018" name="Appl. Microbiol. Biotechnol.">
        <title>Co-cultivation of the strictly anaerobic methanogen Methanosarcina barkeri with aerobic methanotrophs in an oxygen-limited membrane bioreactor.</title>
        <authorList>
            <person name="In 't Zandt M.H."/>
            <person name="van den Bosch T.J.M."/>
            <person name="Rijkers R."/>
            <person name="van Kessel M.A.H.J."/>
            <person name="Jetten M.S.M."/>
            <person name="Welte C.U."/>
        </authorList>
    </citation>
    <scope>NUCLEOTIDE SEQUENCE [LARGE SCALE GENOMIC DNA]</scope>
    <source>
        <strain evidence="3 4">DSM 17706</strain>
    </source>
</reference>
<keyword evidence="4" id="KW-1185">Reference proteome</keyword>
<dbReference type="InterPro" id="IPR002656">
    <property type="entry name" value="Acyl_transf_3_dom"/>
</dbReference>
<dbReference type="GO" id="GO:0000271">
    <property type="term" value="P:polysaccharide biosynthetic process"/>
    <property type="evidence" value="ECO:0007669"/>
    <property type="project" value="TreeGrafter"/>
</dbReference>
<evidence type="ECO:0000313" key="3">
    <source>
        <dbReference type="EMBL" id="PWB95076.1"/>
    </source>
</evidence>
<dbReference type="Proteomes" id="UP000245137">
    <property type="component" value="Unassembled WGS sequence"/>
</dbReference>
<dbReference type="PANTHER" id="PTHR23028:SF53">
    <property type="entry name" value="ACYL_TRANSF_3 DOMAIN-CONTAINING PROTEIN"/>
    <property type="match status" value="1"/>
</dbReference>
<dbReference type="EMBL" id="PUIV01000004">
    <property type="protein sequence ID" value="PWB95076.1"/>
    <property type="molecule type" value="Genomic_DNA"/>
</dbReference>
<comment type="caution">
    <text evidence="3">The sequence shown here is derived from an EMBL/GenBank/DDBJ whole genome shotgun (WGS) entry which is preliminary data.</text>
</comment>
<keyword evidence="1" id="KW-1133">Transmembrane helix</keyword>
<dbReference type="Pfam" id="PF01757">
    <property type="entry name" value="Acyl_transf_3"/>
    <property type="match status" value="1"/>
</dbReference>
<feature type="transmembrane region" description="Helical" evidence="1">
    <location>
        <begin position="20"/>
        <end position="39"/>
    </location>
</feature>
<feature type="transmembrane region" description="Helical" evidence="1">
    <location>
        <begin position="122"/>
        <end position="145"/>
    </location>
</feature>
<accession>A0A2U1STZ3</accession>
<dbReference type="GO" id="GO:0016747">
    <property type="term" value="F:acyltransferase activity, transferring groups other than amino-acyl groups"/>
    <property type="evidence" value="ECO:0007669"/>
    <property type="project" value="InterPro"/>
</dbReference>
<feature type="transmembrane region" description="Helical" evidence="1">
    <location>
        <begin position="346"/>
        <end position="364"/>
    </location>
</feature>
<sequence>MTNAIERNSLAPSALRAQKASKIAPMTSLRFVAALWVVIYHTFPIDESSAPVLRGLVQYGFVTVGLFMVLSGFLLTMAYQWFDNPRSIRRFWVARFARIYPVYLLSLLADLPRLLSWRVAKYGFVSAAAATFATFGFQSTLLQTWLPLTVLQGLNSPSWTVSTEAFFYIAFPFLVGPISAIRSPSGLLGVMAGAWIVTIFTSALICAVLVSPPINMEMAIQQHPILRLPEFVAGIALANFHRARRSSERECRRNANIGLMVSLAVFVPLALYAYEACYLALHNGLLIPVYCCFILSVALCGGGLRTFLCFPAFVSLGEASYAIYLAHAPLRAALQAGGLDETIFGWVVYIAMLIGVSVLVYRYVERPLRARIMKIYDNWAKSVDEDAHGRAFVRKVVE</sequence>
<feature type="transmembrane region" description="Helical" evidence="1">
    <location>
        <begin position="307"/>
        <end position="326"/>
    </location>
</feature>
<evidence type="ECO:0000259" key="2">
    <source>
        <dbReference type="Pfam" id="PF01757"/>
    </source>
</evidence>
<evidence type="ECO:0000256" key="1">
    <source>
        <dbReference type="SAM" id="Phobius"/>
    </source>
</evidence>
<feature type="transmembrane region" description="Helical" evidence="1">
    <location>
        <begin position="225"/>
        <end position="243"/>
    </location>
</feature>
<keyword evidence="1" id="KW-0812">Transmembrane</keyword>
<dbReference type="OrthoDB" id="9796461at2"/>
<proteinExistence type="predicted"/>
<feature type="transmembrane region" description="Helical" evidence="1">
    <location>
        <begin position="59"/>
        <end position="82"/>
    </location>
</feature>
<feature type="domain" description="Acyltransferase 3" evidence="2">
    <location>
        <begin position="29"/>
        <end position="362"/>
    </location>
</feature>